<dbReference type="InterPro" id="IPR001763">
    <property type="entry name" value="Rhodanese-like_dom"/>
</dbReference>
<dbReference type="Pfam" id="PF00581">
    <property type="entry name" value="Rhodanese"/>
    <property type="match status" value="1"/>
</dbReference>
<organism evidence="2 3">
    <name type="scientific">Claviceps pazoutovae</name>
    <dbReference type="NCBI Taxonomy" id="1649127"/>
    <lineage>
        <taxon>Eukaryota</taxon>
        <taxon>Fungi</taxon>
        <taxon>Dikarya</taxon>
        <taxon>Ascomycota</taxon>
        <taxon>Pezizomycotina</taxon>
        <taxon>Sordariomycetes</taxon>
        <taxon>Hypocreomycetidae</taxon>
        <taxon>Hypocreales</taxon>
        <taxon>Clavicipitaceae</taxon>
        <taxon>Claviceps</taxon>
    </lineage>
</organism>
<evidence type="ECO:0000313" key="3">
    <source>
        <dbReference type="Proteomes" id="UP000706124"/>
    </source>
</evidence>
<keyword evidence="3" id="KW-1185">Reference proteome</keyword>
<dbReference type="AlphaFoldDB" id="A0A9P7MB00"/>
<dbReference type="PANTHER" id="PTHR44086:SF10">
    <property type="entry name" value="THIOSULFATE SULFURTRANSFERASE_RHODANESE-LIKE DOMAIN-CONTAINING PROTEIN 3"/>
    <property type="match status" value="1"/>
</dbReference>
<reference evidence="2 3" key="1">
    <citation type="journal article" date="2020" name="bioRxiv">
        <title>Whole genome comparisons of ergot fungi reveals the divergence and evolution of species within the genus Claviceps are the result of varying mechanisms driving genome evolution and host range expansion.</title>
        <authorList>
            <person name="Wyka S.A."/>
            <person name="Mondo S.J."/>
            <person name="Liu M."/>
            <person name="Dettman J."/>
            <person name="Nalam V."/>
            <person name="Broders K.D."/>
        </authorList>
    </citation>
    <scope>NUCLEOTIDE SEQUENCE [LARGE SCALE GENOMIC DNA]</scope>
    <source>
        <strain evidence="2 3">CCC 1485</strain>
    </source>
</reference>
<evidence type="ECO:0000313" key="2">
    <source>
        <dbReference type="EMBL" id="KAG5935722.1"/>
    </source>
</evidence>
<gene>
    <name evidence="2" type="ORF">E4U60_002978</name>
</gene>
<dbReference type="PROSITE" id="PS50206">
    <property type="entry name" value="RHODANESE_3"/>
    <property type="match status" value="1"/>
</dbReference>
<dbReference type="SUPFAM" id="SSF52821">
    <property type="entry name" value="Rhodanese/Cell cycle control phosphatase"/>
    <property type="match status" value="1"/>
</dbReference>
<sequence>MFRTLHPTKSILPAVLRPQTTRLSPANALAEYKCHIVSSQSRQNYHKGWLSNTVRPLRHLQDKRPAELRLEKGAAPTNSDAHAENGLRSGQWSFKEMKELVAKTKGTNPPGMDVAIIDVRELYELEETGKIPGAIHIPLGRVEAFFHDLAHKHEVSEEKALESDELPARDMVFYCKAGVRAETAAQLARQMGFENVGVYHGSWLEWVREGGPAERL</sequence>
<name>A0A9P7MB00_9HYPO</name>
<evidence type="ECO:0000259" key="1">
    <source>
        <dbReference type="PROSITE" id="PS50206"/>
    </source>
</evidence>
<proteinExistence type="predicted"/>
<comment type="caution">
    <text evidence="2">The sequence shown here is derived from an EMBL/GenBank/DDBJ whole genome shotgun (WGS) entry which is preliminary data.</text>
</comment>
<dbReference type="Proteomes" id="UP000706124">
    <property type="component" value="Unassembled WGS sequence"/>
</dbReference>
<dbReference type="OrthoDB" id="566238at2759"/>
<dbReference type="InterPro" id="IPR036873">
    <property type="entry name" value="Rhodanese-like_dom_sf"/>
</dbReference>
<dbReference type="PANTHER" id="PTHR44086">
    <property type="entry name" value="THIOSULFATE SULFURTRANSFERASE RDL2, MITOCHONDRIAL-RELATED"/>
    <property type="match status" value="1"/>
</dbReference>
<dbReference type="GO" id="GO:0004792">
    <property type="term" value="F:thiosulfate-cyanide sulfurtransferase activity"/>
    <property type="evidence" value="ECO:0007669"/>
    <property type="project" value="TreeGrafter"/>
</dbReference>
<dbReference type="GO" id="GO:0005739">
    <property type="term" value="C:mitochondrion"/>
    <property type="evidence" value="ECO:0007669"/>
    <property type="project" value="TreeGrafter"/>
</dbReference>
<protein>
    <recommendedName>
        <fullName evidence="1">Rhodanese domain-containing protein</fullName>
    </recommendedName>
</protein>
<feature type="domain" description="Rhodanese" evidence="1">
    <location>
        <begin position="110"/>
        <end position="215"/>
    </location>
</feature>
<dbReference type="EMBL" id="SRPO01000243">
    <property type="protein sequence ID" value="KAG5935722.1"/>
    <property type="molecule type" value="Genomic_DNA"/>
</dbReference>
<dbReference type="SMART" id="SM00450">
    <property type="entry name" value="RHOD"/>
    <property type="match status" value="1"/>
</dbReference>
<dbReference type="Gene3D" id="3.40.250.10">
    <property type="entry name" value="Rhodanese-like domain"/>
    <property type="match status" value="1"/>
</dbReference>
<accession>A0A9P7MB00</accession>